<dbReference type="Proteomes" id="UP000237631">
    <property type="component" value="Unassembled WGS sequence"/>
</dbReference>
<name>A0A2S6C0U5_9PEZI</name>
<reference evidence="2" key="1">
    <citation type="journal article" date="2017" name="bioRxiv">
        <title>Conservation of a gene cluster reveals novel cercosporin biosynthetic mechanisms and extends production to the genus Colletotrichum.</title>
        <authorList>
            <person name="de Jonge R."/>
            <person name="Ebert M.K."/>
            <person name="Huitt-Roehl C.R."/>
            <person name="Pal P."/>
            <person name="Suttle J.C."/>
            <person name="Spanner R.E."/>
            <person name="Neubauer J.D."/>
            <person name="Jurick W.M.II."/>
            <person name="Stott K.A."/>
            <person name="Secor G.A."/>
            <person name="Thomma B.P.H.J."/>
            <person name="Van de Peer Y."/>
            <person name="Townsend C.A."/>
            <person name="Bolton M.D."/>
        </authorList>
    </citation>
    <scope>NUCLEOTIDE SEQUENCE [LARGE SCALE GENOMIC DNA]</scope>
    <source>
        <strain evidence="2">CBS538.71</strain>
    </source>
</reference>
<evidence type="ECO:0000313" key="2">
    <source>
        <dbReference type="Proteomes" id="UP000237631"/>
    </source>
</evidence>
<dbReference type="EMBL" id="PNEN01000579">
    <property type="protein sequence ID" value="PPJ53357.1"/>
    <property type="molecule type" value="Genomic_DNA"/>
</dbReference>
<comment type="caution">
    <text evidence="1">The sequence shown here is derived from an EMBL/GenBank/DDBJ whole genome shotgun (WGS) entry which is preliminary data.</text>
</comment>
<evidence type="ECO:0000313" key="1">
    <source>
        <dbReference type="EMBL" id="PPJ53357.1"/>
    </source>
</evidence>
<protein>
    <submittedName>
        <fullName evidence="1">Uncharacterized protein</fullName>
    </submittedName>
</protein>
<dbReference type="OrthoDB" id="273230at2759"/>
<organism evidence="1 2">
    <name type="scientific">Cercospora berteroae</name>
    <dbReference type="NCBI Taxonomy" id="357750"/>
    <lineage>
        <taxon>Eukaryota</taxon>
        <taxon>Fungi</taxon>
        <taxon>Dikarya</taxon>
        <taxon>Ascomycota</taxon>
        <taxon>Pezizomycotina</taxon>
        <taxon>Dothideomycetes</taxon>
        <taxon>Dothideomycetidae</taxon>
        <taxon>Mycosphaerellales</taxon>
        <taxon>Mycosphaerellaceae</taxon>
        <taxon>Cercospora</taxon>
    </lineage>
</organism>
<gene>
    <name evidence="1" type="ORF">CBER1_00982</name>
</gene>
<proteinExistence type="predicted"/>
<keyword evidence="2" id="KW-1185">Reference proteome</keyword>
<accession>A0A2S6C0U5</accession>
<sequence>MTCHQDRYQDFAIDISSVSHNDSKIEHRPGPAPFCPITTLSADLDESTAPSNHKLALRIPRANTDPKMGIINIRRGKSAADVKIEEITELYATAQDEFEIAMEETEKASIYAEDDRKAAREELTRVQEAYKAVLDGTDQDLANEVKRRIGQRIRELEQGVVAMEELALNQD</sequence>
<dbReference type="AlphaFoldDB" id="A0A2S6C0U5"/>